<keyword evidence="1" id="KW-0479">Metal-binding</keyword>
<protein>
    <recommendedName>
        <fullName evidence="2">CCHC-type domain-containing protein</fullName>
    </recommendedName>
</protein>
<gene>
    <name evidence="3" type="ORF">EAI_12748</name>
</gene>
<dbReference type="PROSITE" id="PS50158">
    <property type="entry name" value="ZF_CCHC"/>
    <property type="match status" value="1"/>
</dbReference>
<evidence type="ECO:0000313" key="4">
    <source>
        <dbReference type="Proteomes" id="UP000008237"/>
    </source>
</evidence>
<evidence type="ECO:0000259" key="2">
    <source>
        <dbReference type="PROSITE" id="PS50158"/>
    </source>
</evidence>
<accession>E2BI67</accession>
<dbReference type="Proteomes" id="UP000008237">
    <property type="component" value="Unassembled WGS sequence"/>
</dbReference>
<dbReference type="STRING" id="610380.E2BI67"/>
<dbReference type="InParanoid" id="E2BI67"/>
<evidence type="ECO:0000256" key="1">
    <source>
        <dbReference type="PROSITE-ProRule" id="PRU00047"/>
    </source>
</evidence>
<keyword evidence="4" id="KW-1185">Reference proteome</keyword>
<reference evidence="3 4" key="1">
    <citation type="journal article" date="2010" name="Science">
        <title>Genomic comparison of the ants Camponotus floridanus and Harpegnathos saltator.</title>
        <authorList>
            <person name="Bonasio R."/>
            <person name="Zhang G."/>
            <person name="Ye C."/>
            <person name="Mutti N.S."/>
            <person name="Fang X."/>
            <person name="Qin N."/>
            <person name="Donahue G."/>
            <person name="Yang P."/>
            <person name="Li Q."/>
            <person name="Li C."/>
            <person name="Zhang P."/>
            <person name="Huang Z."/>
            <person name="Berger S.L."/>
            <person name="Reinberg D."/>
            <person name="Wang J."/>
            <person name="Liebig J."/>
        </authorList>
    </citation>
    <scope>NUCLEOTIDE SEQUENCE [LARGE SCALE GENOMIC DNA]</scope>
    <source>
        <strain evidence="3 4">R22 G/1</strain>
    </source>
</reference>
<proteinExistence type="predicted"/>
<dbReference type="AlphaFoldDB" id="E2BI67"/>
<evidence type="ECO:0000313" key="3">
    <source>
        <dbReference type="EMBL" id="EFN84598.1"/>
    </source>
</evidence>
<dbReference type="GO" id="GO:0003676">
    <property type="term" value="F:nucleic acid binding"/>
    <property type="evidence" value="ECO:0007669"/>
    <property type="project" value="InterPro"/>
</dbReference>
<keyword evidence="1" id="KW-0862">Zinc</keyword>
<dbReference type="EMBL" id="GL448457">
    <property type="protein sequence ID" value="EFN84598.1"/>
    <property type="molecule type" value="Genomic_DNA"/>
</dbReference>
<dbReference type="SUPFAM" id="SSF57756">
    <property type="entry name" value="Retrovirus zinc finger-like domains"/>
    <property type="match status" value="1"/>
</dbReference>
<dbReference type="OrthoDB" id="7700262at2759"/>
<organism evidence="4">
    <name type="scientific">Harpegnathos saltator</name>
    <name type="common">Jerdon's jumping ant</name>
    <dbReference type="NCBI Taxonomy" id="610380"/>
    <lineage>
        <taxon>Eukaryota</taxon>
        <taxon>Metazoa</taxon>
        <taxon>Ecdysozoa</taxon>
        <taxon>Arthropoda</taxon>
        <taxon>Hexapoda</taxon>
        <taxon>Insecta</taxon>
        <taxon>Pterygota</taxon>
        <taxon>Neoptera</taxon>
        <taxon>Endopterygota</taxon>
        <taxon>Hymenoptera</taxon>
        <taxon>Apocrita</taxon>
        <taxon>Aculeata</taxon>
        <taxon>Formicoidea</taxon>
        <taxon>Formicidae</taxon>
        <taxon>Ponerinae</taxon>
        <taxon>Ponerini</taxon>
        <taxon>Harpegnathos</taxon>
    </lineage>
</organism>
<name>E2BI67_HARSA</name>
<feature type="domain" description="CCHC-type" evidence="2">
    <location>
        <begin position="168"/>
        <end position="183"/>
    </location>
</feature>
<dbReference type="GO" id="GO:0008270">
    <property type="term" value="F:zinc ion binding"/>
    <property type="evidence" value="ECO:0007669"/>
    <property type="project" value="UniProtKB-KW"/>
</dbReference>
<dbReference type="InterPro" id="IPR036875">
    <property type="entry name" value="Znf_CCHC_sf"/>
</dbReference>
<dbReference type="InterPro" id="IPR001878">
    <property type="entry name" value="Znf_CCHC"/>
</dbReference>
<sequence>MDKEQNTIQMTIESSMNSTEITVDENQVPQTQLITGKVISSDSANNLGKYIPENICKYMKNSYEKNVNGPFEVHFEKVYNNRAISNKSFSEIKIGKLINQAMPDLWKFAFNLKNMGSYKFSVTFPDPLIANRFVTRMTKVGKSNSQPNAALYMGKKIRFSPYIQKVKRCYNCQRFGHLIAQCRGGEQGRFCASKDHNIGDCKENKNACINCIRHKMSSFNHKANDPKCPIFIECRQLKVIMAKLGLGPSDALNFYKQNSLDLGMTSIIAEGDINQIKEP</sequence>
<keyword evidence="1" id="KW-0863">Zinc-finger</keyword>